<feature type="compositionally biased region" description="Low complexity" evidence="7">
    <location>
        <begin position="499"/>
        <end position="514"/>
    </location>
</feature>
<dbReference type="InterPro" id="IPR036291">
    <property type="entry name" value="NAD(P)-bd_dom_sf"/>
</dbReference>
<dbReference type="SUPFAM" id="SSF51735">
    <property type="entry name" value="NAD(P)-binding Rossmann-fold domains"/>
    <property type="match status" value="1"/>
</dbReference>
<dbReference type="PANTHER" id="PTHR11374:SF3">
    <property type="entry name" value="UDP-GLUCOSE 6-DEHYDROGENASE"/>
    <property type="match status" value="1"/>
</dbReference>
<protein>
    <recommendedName>
        <fullName evidence="3">UDP-glucose 6-dehydrogenase</fullName>
        <ecNumber evidence="3">1.1.1.22</ecNumber>
    </recommendedName>
</protein>
<proteinExistence type="inferred from homology"/>
<gene>
    <name evidence="9" type="ORF">LTR24_004465</name>
</gene>
<evidence type="ECO:0000256" key="1">
    <source>
        <dbReference type="ARBA" id="ARBA00004701"/>
    </source>
</evidence>
<dbReference type="PANTHER" id="PTHR11374">
    <property type="entry name" value="UDP-GLUCOSE DEHYDROGENASE/UDP-MANNAC DEHYDROGENASE"/>
    <property type="match status" value="1"/>
</dbReference>
<evidence type="ECO:0000313" key="10">
    <source>
        <dbReference type="Proteomes" id="UP001345013"/>
    </source>
</evidence>
<comment type="catalytic activity">
    <reaction evidence="6">
        <text>UDP-alpha-D-glucose + 2 NAD(+) + H2O = UDP-alpha-D-glucuronate + 2 NADH + 3 H(+)</text>
        <dbReference type="Rhea" id="RHEA:23596"/>
        <dbReference type="ChEBI" id="CHEBI:15377"/>
        <dbReference type="ChEBI" id="CHEBI:15378"/>
        <dbReference type="ChEBI" id="CHEBI:57540"/>
        <dbReference type="ChEBI" id="CHEBI:57945"/>
        <dbReference type="ChEBI" id="CHEBI:58052"/>
        <dbReference type="ChEBI" id="CHEBI:58885"/>
        <dbReference type="EC" id="1.1.1.22"/>
    </reaction>
</comment>
<reference evidence="9 10" key="1">
    <citation type="submission" date="2023-08" db="EMBL/GenBank/DDBJ databases">
        <title>Black Yeasts Isolated from many extreme environments.</title>
        <authorList>
            <person name="Coleine C."/>
            <person name="Stajich J.E."/>
            <person name="Selbmann L."/>
        </authorList>
    </citation>
    <scope>NUCLEOTIDE SEQUENCE [LARGE SCALE GENOMIC DNA]</scope>
    <source>
        <strain evidence="9 10">CCFEE 5885</strain>
    </source>
</reference>
<evidence type="ECO:0000259" key="8">
    <source>
        <dbReference type="SMART" id="SM00984"/>
    </source>
</evidence>
<dbReference type="EC" id="1.1.1.22" evidence="3"/>
<sequence length="594" mass="64476">MPAAQNSSRSMQSSTHSGVAQGRSIRNICCIGGGYVGGPSGAVIANRAPHTKVTVVDINSERIAAWNSANLPVYEPYLHDLVVVARDGIRGYRQPNLFFSTDVDKAIKEADLIFVGVNTPTKTSGLGAGKASDLGWLEDATRRIARCAENETIVVEKSTVPCGTAQSMQEILEANAKPGATFEVLSNPEFLAEGTAISNLLYPDRILIGCFENDAGRSAASSLAEIYASWVPSDRIITMNLYSCELAKVAANALLAQRISSINALSAMCEELGANVEELSYACGLDSRIGSRMLNASVGFGGSCFKKDIMNLTYMAESLHLPEVAAYWKSVVDVNEWQKDRFTRRIVNSMHGTLARKKVAVLGFAYKKNTGDTRESAAISVVNNLLAENAIVAIFDPKVQSEQIYRDLDLDRDNRDRALICTDPYDACEDAHAVLVLTEWDMFSNKEPRLNAAPPGMDPALKEALGGNKAHPLNRREFNTPQVVLDRTNSDDEQSLGTSDSGGSEVESSSSQSSYAVKEDAKEISRLGIQPDQKTGTSTPMTYEKIDWSRVASLMQTPRYVFDGRNTIDRNKLVTLGFRVESVGSPSTGKHTGM</sequence>
<feature type="domain" description="UDP-glucose/GDP-mannose dehydrogenase C-terminal" evidence="8">
    <location>
        <begin position="360"/>
        <end position="459"/>
    </location>
</feature>
<dbReference type="Proteomes" id="UP001345013">
    <property type="component" value="Unassembled WGS sequence"/>
</dbReference>
<keyword evidence="10" id="KW-1185">Reference proteome</keyword>
<evidence type="ECO:0000256" key="5">
    <source>
        <dbReference type="ARBA" id="ARBA00023027"/>
    </source>
</evidence>
<dbReference type="InterPro" id="IPR028357">
    <property type="entry name" value="UDPglc_DH_bac"/>
</dbReference>
<comment type="similarity">
    <text evidence="2">Belongs to the UDP-glucose/GDP-mannose dehydrogenase family.</text>
</comment>
<evidence type="ECO:0000256" key="3">
    <source>
        <dbReference type="ARBA" id="ARBA00012954"/>
    </source>
</evidence>
<dbReference type="InterPro" id="IPR001732">
    <property type="entry name" value="UDP-Glc/GDP-Man_DH_N"/>
</dbReference>
<dbReference type="SUPFAM" id="SSF52413">
    <property type="entry name" value="UDP-glucose/GDP-mannose dehydrogenase C-terminal domain"/>
    <property type="match status" value="1"/>
</dbReference>
<dbReference type="InterPro" id="IPR028356">
    <property type="entry name" value="UDPglc_DH_euk"/>
</dbReference>
<keyword evidence="5" id="KW-0520">NAD</keyword>
<dbReference type="Pfam" id="PF03721">
    <property type="entry name" value="UDPG_MGDP_dh_N"/>
    <property type="match status" value="1"/>
</dbReference>
<evidence type="ECO:0000256" key="7">
    <source>
        <dbReference type="SAM" id="MobiDB-lite"/>
    </source>
</evidence>
<dbReference type="Gene3D" id="1.20.5.100">
    <property type="entry name" value="Cytochrome c1, transmembrane anchor, C-terminal"/>
    <property type="match status" value="1"/>
</dbReference>
<comment type="caution">
    <text evidence="9">The sequence shown here is derived from an EMBL/GenBank/DDBJ whole genome shotgun (WGS) entry which is preliminary data.</text>
</comment>
<organism evidence="9 10">
    <name type="scientific">Lithohypha guttulata</name>
    <dbReference type="NCBI Taxonomy" id="1690604"/>
    <lineage>
        <taxon>Eukaryota</taxon>
        <taxon>Fungi</taxon>
        <taxon>Dikarya</taxon>
        <taxon>Ascomycota</taxon>
        <taxon>Pezizomycotina</taxon>
        <taxon>Eurotiomycetes</taxon>
        <taxon>Chaetothyriomycetidae</taxon>
        <taxon>Chaetothyriales</taxon>
        <taxon>Trichomeriaceae</taxon>
        <taxon>Lithohypha</taxon>
    </lineage>
</organism>
<dbReference type="InterPro" id="IPR014027">
    <property type="entry name" value="UDP-Glc/GDP-Man_DH_C"/>
</dbReference>
<dbReference type="SUPFAM" id="SSF48179">
    <property type="entry name" value="6-phosphogluconate dehydrogenase C-terminal domain-like"/>
    <property type="match status" value="1"/>
</dbReference>
<dbReference type="Pfam" id="PF03720">
    <property type="entry name" value="UDPG_MGDP_dh_C"/>
    <property type="match status" value="1"/>
</dbReference>
<evidence type="ECO:0000256" key="2">
    <source>
        <dbReference type="ARBA" id="ARBA00006601"/>
    </source>
</evidence>
<evidence type="ECO:0000256" key="4">
    <source>
        <dbReference type="ARBA" id="ARBA00023002"/>
    </source>
</evidence>
<comment type="pathway">
    <text evidence="1">Nucleotide-sugar biosynthesis; UDP-alpha-D-glucuronate biosynthesis; UDP-alpha-D-glucuronate from UDP-alpha-D-glucose: step 1/1.</text>
</comment>
<dbReference type="Pfam" id="PF00984">
    <property type="entry name" value="UDPG_MGDP_dh"/>
    <property type="match status" value="1"/>
</dbReference>
<dbReference type="InterPro" id="IPR014026">
    <property type="entry name" value="UDP-Glc/GDP-Man_DH_dimer"/>
</dbReference>
<dbReference type="PIRSF" id="PIRSF500134">
    <property type="entry name" value="UDPglc_DH_bac"/>
    <property type="match status" value="1"/>
</dbReference>
<evidence type="ECO:0000313" key="9">
    <source>
        <dbReference type="EMBL" id="KAK5093204.1"/>
    </source>
</evidence>
<dbReference type="PIRSF" id="PIRSF000124">
    <property type="entry name" value="UDPglc_GDPman_dh"/>
    <property type="match status" value="1"/>
</dbReference>
<dbReference type="InterPro" id="IPR036220">
    <property type="entry name" value="UDP-Glc/GDP-Man_DH_C_sf"/>
</dbReference>
<dbReference type="SMART" id="SM00984">
    <property type="entry name" value="UDPG_MGDP_dh_C"/>
    <property type="match status" value="1"/>
</dbReference>
<name>A0ABR0KC85_9EURO</name>
<evidence type="ECO:0000256" key="6">
    <source>
        <dbReference type="ARBA" id="ARBA00047473"/>
    </source>
</evidence>
<dbReference type="NCBIfam" id="TIGR03026">
    <property type="entry name" value="NDP-sugDHase"/>
    <property type="match status" value="1"/>
</dbReference>
<dbReference type="InterPro" id="IPR008927">
    <property type="entry name" value="6-PGluconate_DH-like_C_sf"/>
</dbReference>
<keyword evidence="4" id="KW-0560">Oxidoreductase</keyword>
<feature type="region of interest" description="Disordered" evidence="7">
    <location>
        <begin position="449"/>
        <end position="540"/>
    </location>
</feature>
<dbReference type="EMBL" id="JAVRRG010000046">
    <property type="protein sequence ID" value="KAK5093204.1"/>
    <property type="molecule type" value="Genomic_DNA"/>
</dbReference>
<dbReference type="InterPro" id="IPR017476">
    <property type="entry name" value="UDP-Glc/GDP-Man"/>
</dbReference>
<dbReference type="Gene3D" id="3.40.50.720">
    <property type="entry name" value="NAD(P)-binding Rossmann-like Domain"/>
    <property type="match status" value="2"/>
</dbReference>
<accession>A0ABR0KC85</accession>